<dbReference type="InterPro" id="IPR001932">
    <property type="entry name" value="PPM-type_phosphatase-like_dom"/>
</dbReference>
<keyword evidence="3" id="KW-1185">Reference proteome</keyword>
<comment type="caution">
    <text evidence="2">The sequence shown here is derived from an EMBL/GenBank/DDBJ whole genome shotgun (WGS) entry which is preliminary data.</text>
</comment>
<evidence type="ECO:0000259" key="1">
    <source>
        <dbReference type="SMART" id="SM00331"/>
    </source>
</evidence>
<name>A0A2W0H2P6_9BACI</name>
<reference evidence="2 3" key="1">
    <citation type="submission" date="2017-10" db="EMBL/GenBank/DDBJ databases">
        <title>Bacillus sp. nov., a halophilic bacterium isolated from a Yangshapao Lake.</title>
        <authorList>
            <person name="Wang H."/>
        </authorList>
    </citation>
    <scope>NUCLEOTIDE SEQUENCE [LARGE SCALE GENOMIC DNA]</scope>
    <source>
        <strain evidence="2 3">YSP-3</strain>
    </source>
</reference>
<sequence length="203" mass="22617">MIKHHQLDDMEVTSFHTAKKGNWCSGDAYYISSDDDYVICAVADGLGSGEEAMEASSAVIRCIEEHEDESVEELMARCNNVLLNTRGAVLTIIKLDIPSKEIVYSNIGNIGCIFYPPSGKLVRPIPSRGYMSGRRQKFKSQRIQYEKGTTFILYSDGLRFDPVFHAFMNGMPSTEKAMQQVIDSMTDQSDDTTILIGKVAPEN</sequence>
<dbReference type="InterPro" id="IPR039248">
    <property type="entry name" value="Ptase_RsbX"/>
</dbReference>
<proteinExistence type="predicted"/>
<organism evidence="2 3">
    <name type="scientific">Alteribacter lacisalsi</name>
    <dbReference type="NCBI Taxonomy" id="2045244"/>
    <lineage>
        <taxon>Bacteria</taxon>
        <taxon>Bacillati</taxon>
        <taxon>Bacillota</taxon>
        <taxon>Bacilli</taxon>
        <taxon>Bacillales</taxon>
        <taxon>Bacillaceae</taxon>
        <taxon>Alteribacter</taxon>
    </lineage>
</organism>
<dbReference type="AlphaFoldDB" id="A0A2W0H2P6"/>
<dbReference type="SUPFAM" id="SSF81606">
    <property type="entry name" value="PP2C-like"/>
    <property type="match status" value="1"/>
</dbReference>
<dbReference type="PANTHER" id="PTHR35801">
    <property type="entry name" value="PHOSPHOSERINE PHOSPHATASE RSBX"/>
    <property type="match status" value="1"/>
</dbReference>
<dbReference type="EMBL" id="PDOF01000004">
    <property type="protein sequence ID" value="PYZ95467.1"/>
    <property type="molecule type" value="Genomic_DNA"/>
</dbReference>
<dbReference type="SMART" id="SM00331">
    <property type="entry name" value="PP2C_SIG"/>
    <property type="match status" value="1"/>
</dbReference>
<feature type="domain" description="PPM-type phosphatase" evidence="1">
    <location>
        <begin position="9"/>
        <end position="199"/>
    </location>
</feature>
<protein>
    <submittedName>
        <fullName evidence="2">Phosphoserine phosphatase</fullName>
    </submittedName>
</protein>
<dbReference type="Pfam" id="PF07228">
    <property type="entry name" value="SpoIIE"/>
    <property type="match status" value="1"/>
</dbReference>
<dbReference type="RefSeq" id="WP_110521593.1">
    <property type="nucleotide sequence ID" value="NZ_PDOF01000004.1"/>
</dbReference>
<dbReference type="PANTHER" id="PTHR35801:SF1">
    <property type="entry name" value="PHOSPHOSERINE PHOSPHATASE RSBX"/>
    <property type="match status" value="1"/>
</dbReference>
<evidence type="ECO:0000313" key="3">
    <source>
        <dbReference type="Proteomes" id="UP000248066"/>
    </source>
</evidence>
<evidence type="ECO:0000313" key="2">
    <source>
        <dbReference type="EMBL" id="PYZ95467.1"/>
    </source>
</evidence>
<dbReference type="OrthoDB" id="1090916at2"/>
<dbReference type="Proteomes" id="UP000248066">
    <property type="component" value="Unassembled WGS sequence"/>
</dbReference>
<dbReference type="Gene3D" id="3.60.40.10">
    <property type="entry name" value="PPM-type phosphatase domain"/>
    <property type="match status" value="1"/>
</dbReference>
<gene>
    <name evidence="2" type="ORF">CR205_18200</name>
</gene>
<dbReference type="InterPro" id="IPR036457">
    <property type="entry name" value="PPM-type-like_dom_sf"/>
</dbReference>
<accession>A0A2W0H2P6</accession>